<dbReference type="CGD" id="CAL0000191456">
    <property type="gene designation" value="orf19.12255"/>
</dbReference>
<dbReference type="eggNOG" id="ENOG502T3J5">
    <property type="taxonomic scope" value="Eukaryota"/>
</dbReference>
<evidence type="ECO:0000256" key="2">
    <source>
        <dbReference type="SAM" id="MobiDB-lite"/>
    </source>
</evidence>
<reference evidence="4 5" key="1">
    <citation type="journal article" date="2004" name="Proc. Natl. Acad. Sci. U.S.A.">
        <title>The diploid genome sequence of Candida albicans.</title>
        <authorList>
            <person name="Jones T."/>
            <person name="Federspiel N.A."/>
            <person name="Chibana H."/>
            <person name="Dungan J."/>
            <person name="Kalman S."/>
            <person name="Magee B.B."/>
            <person name="Newport G."/>
            <person name="Thorstenson Y.R."/>
            <person name="Agabian N."/>
            <person name="Magee P.T."/>
            <person name="Davis R.W."/>
            <person name="Scherer S."/>
        </authorList>
    </citation>
    <scope>NUCLEOTIDE SEQUENCE [LARGE SCALE GENOMIC DNA]</scope>
    <source>
        <strain evidence="5">SC5314 / ATCC MYA-2876</strain>
    </source>
</reference>
<dbReference type="Proteomes" id="UP000000559">
    <property type="component" value="Chromosome 1"/>
</dbReference>
<proteinExistence type="predicted"/>
<evidence type="ECO:0000313" key="4">
    <source>
        <dbReference type="EMBL" id="AOW26565.1"/>
    </source>
</evidence>
<accession>A0A1D8PEK7</accession>
<evidence type="ECO:0000313" key="3">
    <source>
        <dbReference type="CGD" id="CAL0000191456"/>
    </source>
</evidence>
<organism evidence="4 5">
    <name type="scientific">Candida albicans (strain SC5314 / ATCC MYA-2876)</name>
    <name type="common">Yeast</name>
    <dbReference type="NCBI Taxonomy" id="237561"/>
    <lineage>
        <taxon>Eukaryota</taxon>
        <taxon>Fungi</taxon>
        <taxon>Dikarya</taxon>
        <taxon>Ascomycota</taxon>
        <taxon>Saccharomycotina</taxon>
        <taxon>Pichiomycetes</taxon>
        <taxon>Debaryomycetaceae</taxon>
        <taxon>Candida/Lodderomyces clade</taxon>
        <taxon>Candida</taxon>
    </lineage>
</organism>
<dbReference type="STRING" id="237561.A0A1D8PEK7"/>
<sequence>MASQRRVLNGQSARDQTRKRKIANNRYGNSTALNNGSYDSAISSSPVSSISQSSDTSGVSSRESPQPVKYSASQIKQEKLFENGVDIDDTDLNLQSTPVLCDGGISTPPRYPPKRQKLNEYTTTSGPTRSTFNSNFQLPNDILKNLTPVSNTTVSRDNSIPTLRKQEILQNIQIKLSEKSSRISRKLSDLHRKRQLNQELRLKKLNDELQSANIRRNQYLNMVRQRAAKFYRDVGDTDNRGARIIIQKSQRTNIMSIGGSTNRNHRYMPKSFDINLFVPLQKLVQRFLFHKYVKLIANSQFLDNFQIYSFNRVLKFSNSDNDLKTGIHFILKYLRVPHLLGSEYKSFFYCFIMIADFNSCMNHDGNNLGNSLSINYNHPGFNVNTDTKDEKEMFFHNCIWLIVFKFGQYLVDEFKTIIQKKSLTEQFLKYWHEYNFIFKIFKWNHYNSLKSLLISSINIVDKQIKALSHLKNDISVADLDKQQSKLKDELLLLNNYQLDELENFNSSNEVEAFYNSMNNFVNEIYSQTQSPSSLSQQSLRRSSSSAYLQNKSNFICFNNHRFYIPNIIPISGWRSYWMKRFFQIETEQSKRHHKFPVKLKSGLLYNSNDTSHGNNSSNIKVSEIFQTDDKPNTIKQIYKNLVNYYLDYTNSYYEIKEKEIIVLVDCDDFYLESMDHLARTYNVNDGANGSLNDNNILLDLITRCSTDIGTEFYEDSLIELNKFIYQLYYKKCRFLDNEFERFRVFENLYILLNHCQNCPHLKFNIYTFNSSLIFPKFYKQVILKNHTLQLSQTKSIISSSLKTSIEKILFSNHSLPSYNFFSDIFINEIVSGCVSNHELSHIYGDTFRELHSKLDHLVNVNCFGIMFEFYHSERFLEIDKIYQKFENRHDLITNTKFEIYFDKNFDRIKRVMNEKVKSVLCKIDFDNSKITQLFKYYQAEVIQLIDSIISYVTYIYKLYNPILNWIYYELGREEQD</sequence>
<name>A0A1D8PEK7_CANAL</name>
<dbReference type="AlphaFoldDB" id="A0A1D8PEK7"/>
<feature type="compositionally biased region" description="Low complexity" evidence="2">
    <location>
        <begin position="37"/>
        <end position="61"/>
    </location>
</feature>
<dbReference type="InParanoid" id="A0A1D8PEK7"/>
<dbReference type="EMBL" id="CP017623">
    <property type="protein sequence ID" value="AOW26565.1"/>
    <property type="molecule type" value="Genomic_DNA"/>
</dbReference>
<reference evidence="4 5" key="3">
    <citation type="journal article" date="2013" name="Genome Biol.">
        <title>Assembly of a phased diploid Candida albicans genome facilitates allele-specific measurements and provides a simple model for repeat and indel structure.</title>
        <authorList>
            <person name="Muzzey D."/>
            <person name="Schwartz K."/>
            <person name="Weissman J.S."/>
            <person name="Sherlock G."/>
        </authorList>
    </citation>
    <scope>NUCLEOTIDE SEQUENCE [LARGE SCALE GENOMIC DNA]</scope>
    <source>
        <strain evidence="5">SC5314 / ATCC MYA-2876</strain>
    </source>
</reference>
<keyword evidence="5" id="KW-1185">Reference proteome</keyword>
<feature type="coiled-coil region" evidence="1">
    <location>
        <begin position="195"/>
        <end position="222"/>
    </location>
</feature>
<dbReference type="GeneID" id="3634833"/>
<keyword evidence="1" id="KW-0175">Coiled coil</keyword>
<feature type="compositionally biased region" description="Polar residues" evidence="2">
    <location>
        <begin position="26"/>
        <end position="36"/>
    </location>
</feature>
<gene>
    <name evidence="4" type="ordered locus">CAALFM_C109310CA</name>
    <name evidence="3" type="ordered locus">orf19.12255</name>
</gene>
<feature type="region of interest" description="Disordered" evidence="2">
    <location>
        <begin position="1"/>
        <end position="73"/>
    </location>
</feature>
<feature type="region of interest" description="Disordered" evidence="2">
    <location>
        <begin position="98"/>
        <end position="132"/>
    </location>
</feature>
<dbReference type="KEGG" id="cal:CAALFM_C109310CA"/>
<dbReference type="VEuPathDB" id="FungiDB:C1_09310C_A"/>
<feature type="compositionally biased region" description="Polar residues" evidence="2">
    <location>
        <begin position="119"/>
        <end position="132"/>
    </location>
</feature>
<dbReference type="OrthoDB" id="4019088at2759"/>
<evidence type="ECO:0000313" key="5">
    <source>
        <dbReference type="Proteomes" id="UP000000559"/>
    </source>
</evidence>
<protein>
    <submittedName>
        <fullName evidence="4">Uncharacterized protein</fullName>
    </submittedName>
</protein>
<evidence type="ECO:0000256" key="1">
    <source>
        <dbReference type="SAM" id="Coils"/>
    </source>
</evidence>
<reference evidence="4 5" key="2">
    <citation type="journal article" date="2007" name="Genome Biol.">
        <title>Assembly of the Candida albicans genome into sixteen supercontigs aligned on the eight chromosomes.</title>
        <authorList>
            <person name="van het Hoog M."/>
            <person name="Rast T.J."/>
            <person name="Martchenko M."/>
            <person name="Grindle S."/>
            <person name="Dignard D."/>
            <person name="Hogues H."/>
            <person name="Cuomo C."/>
            <person name="Berriman M."/>
            <person name="Scherer S."/>
            <person name="Magee B.B."/>
            <person name="Whiteway M."/>
            <person name="Chibana H."/>
            <person name="Nantel A."/>
            <person name="Magee P.T."/>
        </authorList>
    </citation>
    <scope>GENOME REANNOTATION</scope>
    <source>
        <strain evidence="5">SC5314 / ATCC MYA-2876</strain>
    </source>
</reference>
<dbReference type="SMR" id="A0A1D8PEK7"/>
<dbReference type="RefSeq" id="XP_723477.2">
    <property type="nucleotide sequence ID" value="XM_718384.2"/>
</dbReference>